<dbReference type="Pfam" id="PF03787">
    <property type="entry name" value="RAMPs"/>
    <property type="match status" value="1"/>
</dbReference>
<dbReference type="InterPro" id="IPR052216">
    <property type="entry name" value="CRISPR_Csm3_endoribonuclease"/>
</dbReference>
<reference evidence="3 4" key="1">
    <citation type="submission" date="2023-12" db="EMBL/GenBank/DDBJ databases">
        <authorList>
            <person name="Manesh M.J.H."/>
            <person name="Bing R.G."/>
            <person name="Willard D.J."/>
            <person name="Kelly R.M."/>
        </authorList>
    </citation>
    <scope>NUCLEOTIDE SEQUENCE [LARGE SCALE GENOMIC DNA]</scope>
    <source>
        <strain evidence="3 4">DSM 8977</strain>
    </source>
</reference>
<dbReference type="RefSeq" id="WP_045173329.1">
    <property type="nucleotide sequence ID" value="NZ_CP139957.1"/>
</dbReference>
<dbReference type="PANTHER" id="PTHR35579:SF3">
    <property type="entry name" value="CRISPR SYSTEM CMS ENDORIBONUCLEASE CSM3"/>
    <property type="match status" value="1"/>
</dbReference>
<dbReference type="EMBL" id="CP139957">
    <property type="protein sequence ID" value="WPX08782.1"/>
    <property type="molecule type" value="Genomic_DNA"/>
</dbReference>
<evidence type="ECO:0000313" key="3">
    <source>
        <dbReference type="EMBL" id="WPX08782.1"/>
    </source>
</evidence>
<dbReference type="PANTHER" id="PTHR35579">
    <property type="entry name" value="CRISPR SYSTEM CMS ENDORIBONUCLEASE CSM3"/>
    <property type="match status" value="1"/>
</dbReference>
<name>A0ABZ0TZZ5_9FIRM</name>
<sequence>MFKKLLNQAIVNFELVTQSPLYIKQNTSLLDPTAFDGTYISCYLDEKRIPIIPGTSMKGVFRSFFEKLLGDEACNILDTRQESNKCLKKIKEFEKKLKSDNNKNWESNEFDKELEKLKSFSSGKRNYYLSCPACKVFGSQRLKSRMIFDDAKAKEGFKISSRSSTPIDRISGAAKEKGLNTFEYVDWGVFEGKITLVSFFNWQLKLLLEIFEAIDEGILTFGGYSSKGFGRMKVQNVKIKIRYYGEMKDKAKDGYTQNPLFAEKVFEHKEIEKKLQSINFLDKNQWEKVELENEQIL</sequence>
<evidence type="ECO:0000313" key="4">
    <source>
        <dbReference type="Proteomes" id="UP001322744"/>
    </source>
</evidence>
<organism evidence="3 4">
    <name type="scientific">Anaerocellum danielii</name>
    <dbReference type="NCBI Taxonomy" id="1387557"/>
    <lineage>
        <taxon>Bacteria</taxon>
        <taxon>Bacillati</taxon>
        <taxon>Bacillota</taxon>
        <taxon>Bacillota incertae sedis</taxon>
        <taxon>Caldicellulosiruptorales</taxon>
        <taxon>Caldicellulosiruptoraceae</taxon>
        <taxon>Anaerocellum</taxon>
    </lineage>
</organism>
<keyword evidence="1" id="KW-0051">Antiviral defense</keyword>
<gene>
    <name evidence="3" type="ORF">SOJ16_002692</name>
</gene>
<evidence type="ECO:0000259" key="2">
    <source>
        <dbReference type="Pfam" id="PF03787"/>
    </source>
</evidence>
<feature type="domain" description="CRISPR type III-associated protein" evidence="2">
    <location>
        <begin position="37"/>
        <end position="233"/>
    </location>
</feature>
<dbReference type="InterPro" id="IPR005537">
    <property type="entry name" value="RAMP_III_fam"/>
</dbReference>
<dbReference type="Proteomes" id="UP001322744">
    <property type="component" value="Chromosome"/>
</dbReference>
<evidence type="ECO:0000256" key="1">
    <source>
        <dbReference type="ARBA" id="ARBA00023118"/>
    </source>
</evidence>
<proteinExistence type="predicted"/>
<protein>
    <submittedName>
        <fullName evidence="3">RAMP superfamily CRISPR-associated protein</fullName>
    </submittedName>
</protein>
<keyword evidence="4" id="KW-1185">Reference proteome</keyword>
<accession>A0ABZ0TZZ5</accession>